<dbReference type="InterPro" id="IPR000612">
    <property type="entry name" value="PMP3"/>
</dbReference>
<name>A0A225D354_9BACT</name>
<feature type="transmembrane region" description="Helical" evidence="6">
    <location>
        <begin position="27"/>
        <end position="45"/>
    </location>
</feature>
<dbReference type="GO" id="GO:0016020">
    <property type="term" value="C:membrane"/>
    <property type="evidence" value="ECO:0007669"/>
    <property type="project" value="UniProtKB-SubCell"/>
</dbReference>
<accession>A0A225D354</accession>
<proteinExistence type="inferred from homology"/>
<reference evidence="8" key="1">
    <citation type="submission" date="2017-06" db="EMBL/GenBank/DDBJ databases">
        <title>Genome analysis of Fimbriiglobus ruber SP5, the first member of the order Planctomycetales with confirmed chitinolytic capability.</title>
        <authorList>
            <person name="Ravin N.V."/>
            <person name="Rakitin A.L."/>
            <person name="Ivanova A.A."/>
            <person name="Beletsky A.V."/>
            <person name="Kulichevskaya I.S."/>
            <person name="Mardanov A.V."/>
            <person name="Dedysh S.N."/>
        </authorList>
    </citation>
    <scope>NUCLEOTIDE SEQUENCE [LARGE SCALE GENOMIC DNA]</scope>
    <source>
        <strain evidence="8">SP5</strain>
    </source>
</reference>
<comment type="caution">
    <text evidence="7">The sequence shown here is derived from an EMBL/GenBank/DDBJ whole genome shotgun (WGS) entry which is preliminary data.</text>
</comment>
<dbReference type="EMBL" id="NIDE01000017">
    <property type="protein sequence ID" value="OWK36021.1"/>
    <property type="molecule type" value="Genomic_DNA"/>
</dbReference>
<dbReference type="Proteomes" id="UP000214646">
    <property type="component" value="Unassembled WGS sequence"/>
</dbReference>
<dbReference type="Pfam" id="PF01679">
    <property type="entry name" value="Pmp3"/>
    <property type="match status" value="1"/>
</dbReference>
<sequence>MLTLVALVCPPLAVSLAGRPSQAAKNIILTAFFYVPGLLHALAVLEKYNIERRNHSLLQAVAGYYA</sequence>
<keyword evidence="5 6" id="KW-0472">Membrane</keyword>
<keyword evidence="3 6" id="KW-0812">Transmembrane</keyword>
<evidence type="ECO:0000256" key="2">
    <source>
        <dbReference type="ARBA" id="ARBA00009530"/>
    </source>
</evidence>
<dbReference type="RefSeq" id="WP_088259093.1">
    <property type="nucleotide sequence ID" value="NZ_NIDE01000017.1"/>
</dbReference>
<dbReference type="OrthoDB" id="9810121at2"/>
<keyword evidence="8" id="KW-1185">Reference proteome</keyword>
<evidence type="ECO:0000313" key="8">
    <source>
        <dbReference type="Proteomes" id="UP000214646"/>
    </source>
</evidence>
<evidence type="ECO:0000256" key="5">
    <source>
        <dbReference type="ARBA" id="ARBA00023136"/>
    </source>
</evidence>
<protein>
    <recommendedName>
        <fullName evidence="9">YqaE/Pmp3 family membrane protein</fullName>
    </recommendedName>
</protein>
<organism evidence="7 8">
    <name type="scientific">Fimbriiglobus ruber</name>
    <dbReference type="NCBI Taxonomy" id="1908690"/>
    <lineage>
        <taxon>Bacteria</taxon>
        <taxon>Pseudomonadati</taxon>
        <taxon>Planctomycetota</taxon>
        <taxon>Planctomycetia</taxon>
        <taxon>Gemmatales</taxon>
        <taxon>Gemmataceae</taxon>
        <taxon>Fimbriiglobus</taxon>
    </lineage>
</organism>
<keyword evidence="4 6" id="KW-1133">Transmembrane helix</keyword>
<evidence type="ECO:0000256" key="1">
    <source>
        <dbReference type="ARBA" id="ARBA00004370"/>
    </source>
</evidence>
<evidence type="ECO:0000256" key="6">
    <source>
        <dbReference type="SAM" id="Phobius"/>
    </source>
</evidence>
<evidence type="ECO:0000313" key="7">
    <source>
        <dbReference type="EMBL" id="OWK36021.1"/>
    </source>
</evidence>
<evidence type="ECO:0008006" key="9">
    <source>
        <dbReference type="Google" id="ProtNLM"/>
    </source>
</evidence>
<comment type="similarity">
    <text evidence="2">Belongs to the UPF0057 (PMP3) family.</text>
</comment>
<gene>
    <name evidence="7" type="ORF">FRUB_08584</name>
</gene>
<comment type="subcellular location">
    <subcellularLocation>
        <location evidence="1">Membrane</location>
    </subcellularLocation>
</comment>
<evidence type="ECO:0000256" key="4">
    <source>
        <dbReference type="ARBA" id="ARBA00022989"/>
    </source>
</evidence>
<evidence type="ECO:0000256" key="3">
    <source>
        <dbReference type="ARBA" id="ARBA00022692"/>
    </source>
</evidence>
<dbReference type="AlphaFoldDB" id="A0A225D354"/>